<evidence type="ECO:0008006" key="3">
    <source>
        <dbReference type="Google" id="ProtNLM"/>
    </source>
</evidence>
<name>A0ABY9HXR5_9ACTN</name>
<gene>
    <name evidence="1" type="ORF">P8A22_04640</name>
</gene>
<dbReference type="Proteomes" id="UP001229952">
    <property type="component" value="Chromosome"/>
</dbReference>
<dbReference type="EMBL" id="CP120992">
    <property type="protein sequence ID" value="WLQ39378.1"/>
    <property type="molecule type" value="Genomic_DNA"/>
</dbReference>
<accession>A0ABY9HXR5</accession>
<evidence type="ECO:0000313" key="2">
    <source>
        <dbReference type="Proteomes" id="UP001229952"/>
    </source>
</evidence>
<sequence>MVSRGVVTVSPQPRPVDGPFSQAAFDRWERAENRWRRERRRALWLASHGIDVGPSVIHGVVVR</sequence>
<evidence type="ECO:0000313" key="1">
    <source>
        <dbReference type="EMBL" id="WLQ39378.1"/>
    </source>
</evidence>
<proteinExistence type="predicted"/>
<organism evidence="1 2">
    <name type="scientific">Streptomyces laculatispora</name>
    <dbReference type="NCBI Taxonomy" id="887464"/>
    <lineage>
        <taxon>Bacteria</taxon>
        <taxon>Bacillati</taxon>
        <taxon>Actinomycetota</taxon>
        <taxon>Actinomycetes</taxon>
        <taxon>Kitasatosporales</taxon>
        <taxon>Streptomycetaceae</taxon>
        <taxon>Streptomyces</taxon>
    </lineage>
</organism>
<protein>
    <recommendedName>
        <fullName evidence="3">Transposase</fullName>
    </recommendedName>
</protein>
<keyword evidence="2" id="KW-1185">Reference proteome</keyword>
<dbReference type="RefSeq" id="WP_306085993.1">
    <property type="nucleotide sequence ID" value="NZ_CP120992.1"/>
</dbReference>
<reference evidence="1 2" key="1">
    <citation type="submission" date="2023-03" db="EMBL/GenBank/DDBJ databases">
        <title>Isolation and description of six Streptomyces strains from soil environments, able to metabolize different microbial glucans.</title>
        <authorList>
            <person name="Widen T."/>
            <person name="Larsbrink J."/>
        </authorList>
    </citation>
    <scope>NUCLEOTIDE SEQUENCE [LARGE SCALE GENOMIC DNA]</scope>
    <source>
        <strain evidence="1 2">Mut2</strain>
    </source>
</reference>